<dbReference type="AlphaFoldDB" id="A0A7R9A0D5"/>
<organism evidence="2">
    <name type="scientific">Cyprideis torosa</name>
    <dbReference type="NCBI Taxonomy" id="163714"/>
    <lineage>
        <taxon>Eukaryota</taxon>
        <taxon>Metazoa</taxon>
        <taxon>Ecdysozoa</taxon>
        <taxon>Arthropoda</taxon>
        <taxon>Crustacea</taxon>
        <taxon>Oligostraca</taxon>
        <taxon>Ostracoda</taxon>
        <taxon>Podocopa</taxon>
        <taxon>Podocopida</taxon>
        <taxon>Cytherocopina</taxon>
        <taxon>Cytheroidea</taxon>
        <taxon>Cytherideidae</taxon>
        <taxon>Cyprideis</taxon>
    </lineage>
</organism>
<feature type="region of interest" description="Disordered" evidence="1">
    <location>
        <begin position="1"/>
        <end position="68"/>
    </location>
</feature>
<sequence length="68" mass="7603">MLAQVIRNARPKPRASRPPRGSNLPSRTSVPIAKVSPSQHKDSPAPSGVRSRLARRIPREEQDKRRLS</sequence>
<reference evidence="2" key="1">
    <citation type="submission" date="2020-11" db="EMBL/GenBank/DDBJ databases">
        <authorList>
            <person name="Tran Van P."/>
        </authorList>
    </citation>
    <scope>NUCLEOTIDE SEQUENCE</scope>
</reference>
<proteinExistence type="predicted"/>
<protein>
    <submittedName>
        <fullName evidence="2">Uncharacterized protein</fullName>
    </submittedName>
</protein>
<feature type="non-terminal residue" evidence="2">
    <location>
        <position position="1"/>
    </location>
</feature>
<gene>
    <name evidence="2" type="ORF">CTOB1V02_LOCUS16294</name>
</gene>
<dbReference type="EMBL" id="OB702255">
    <property type="protein sequence ID" value="CAD7238479.1"/>
    <property type="molecule type" value="Genomic_DNA"/>
</dbReference>
<name>A0A7R9A0D5_9CRUS</name>
<evidence type="ECO:0000313" key="2">
    <source>
        <dbReference type="EMBL" id="CAD7238479.1"/>
    </source>
</evidence>
<feature type="compositionally biased region" description="Basic and acidic residues" evidence="1">
    <location>
        <begin position="57"/>
        <end position="68"/>
    </location>
</feature>
<accession>A0A7R9A0D5</accession>
<evidence type="ECO:0000256" key="1">
    <source>
        <dbReference type="SAM" id="MobiDB-lite"/>
    </source>
</evidence>